<feature type="binding site" evidence="4">
    <location>
        <position position="175"/>
    </location>
    <ligand>
        <name>Zn(2+)</name>
        <dbReference type="ChEBI" id="CHEBI:29105"/>
    </ligand>
</feature>
<dbReference type="Proteomes" id="UP000030161">
    <property type="component" value="Unassembled WGS sequence"/>
</dbReference>
<keyword evidence="3" id="KW-0520">NAD</keyword>
<evidence type="ECO:0000256" key="3">
    <source>
        <dbReference type="ARBA" id="ARBA00023027"/>
    </source>
</evidence>
<comment type="similarity">
    <text evidence="1">Belongs to the sirtuin family. Class I subfamily.</text>
</comment>
<dbReference type="SMR" id="A0AB34PQL3"/>
<dbReference type="EMBL" id="AJIX01000028">
    <property type="protein sequence ID" value="KGR08551.1"/>
    <property type="molecule type" value="Genomic_DNA"/>
</dbReference>
<dbReference type="InterPro" id="IPR050134">
    <property type="entry name" value="NAD-dep_sirtuin_deacylases"/>
</dbReference>
<dbReference type="InterPro" id="IPR026590">
    <property type="entry name" value="Ssirtuin_cat_dom"/>
</dbReference>
<gene>
    <name evidence="7" type="ORF">MG3_04110</name>
</gene>
<evidence type="ECO:0000256" key="1">
    <source>
        <dbReference type="ARBA" id="ARBA00006924"/>
    </source>
</evidence>
<feature type="binding site" evidence="4">
    <location>
        <position position="178"/>
    </location>
    <ligand>
        <name>Zn(2+)</name>
        <dbReference type="ChEBI" id="CHEBI:29105"/>
    </ligand>
</feature>
<dbReference type="InterPro" id="IPR029035">
    <property type="entry name" value="DHS-like_NAD/FAD-binding_dom"/>
</dbReference>
<keyword evidence="2" id="KW-0808">Transferase</keyword>
<feature type="domain" description="Deacetylase sirtuin-type" evidence="6">
    <location>
        <begin position="15"/>
        <end position="336"/>
    </location>
</feature>
<feature type="binding site" evidence="4">
    <location>
        <position position="203"/>
    </location>
    <ligand>
        <name>Zn(2+)</name>
        <dbReference type="ChEBI" id="CHEBI:29105"/>
    </ligand>
</feature>
<keyword evidence="4" id="KW-0862">Zinc</keyword>
<feature type="active site" description="Proton acceptor" evidence="4">
    <location>
        <position position="167"/>
    </location>
</feature>
<dbReference type="Pfam" id="PF02146">
    <property type="entry name" value="SIR2"/>
    <property type="match status" value="1"/>
</dbReference>
<accession>A0AB34PQL3</accession>
<protein>
    <recommendedName>
        <fullName evidence="6">Deacetylase sirtuin-type domain-containing protein</fullName>
    </recommendedName>
</protein>
<evidence type="ECO:0000313" key="8">
    <source>
        <dbReference type="Proteomes" id="UP000030161"/>
    </source>
</evidence>
<evidence type="ECO:0000259" key="6">
    <source>
        <dbReference type="PROSITE" id="PS50305"/>
    </source>
</evidence>
<sequence>MISIDLLDNSGTSMPADTSIKLHEVIKFISKSKKMTVLTGAGISCNAGIPDFRSSDGLYNMVKAKHPKAVVRGQDLFDISLFRDEMSLSVFCTFMESLYKSSLNAKPTETHKFIKILKDKNKLLRCYTQNIDCIEQHINLKLGINLQEFDNNKFKQVWNQLDVVQLHGNLHKLSCTNCFSQFNWNEEFQTLLANGLNPECSKCMDKYQQRLYSGKRLTGQTIGLLRPDIVLYGEHHPQMEILTQGLNSDLKSRPDCLIIMGTSLKVAGVKSLVKSLSKIIHNKGGKVIYVNKTKLSASSWKNYIDYEVVSDCDEFVRMLKTEIPDLFLTQEQLDSEKLNQVAVKGSSLNKPIVKPEAKVKIEPGIKQEDAIQYSPEREVTIKQEVNIKQEPIVKREVESVSVKEEPIPTPPTTPHKPKQATKLKRKSPDEISANEVHSRVKRLRPRNDQLSSPASSINGSEEEEEEDEPVAKVLFENARKGITLDQH</sequence>
<feature type="compositionally biased region" description="Polar residues" evidence="5">
    <location>
        <begin position="448"/>
        <end position="459"/>
    </location>
</feature>
<dbReference type="InterPro" id="IPR026591">
    <property type="entry name" value="Sirtuin_cat_small_dom_sf"/>
</dbReference>
<dbReference type="SUPFAM" id="SSF52467">
    <property type="entry name" value="DHS-like NAD/FAD-binding domain"/>
    <property type="match status" value="1"/>
</dbReference>
<dbReference type="GO" id="GO:0070403">
    <property type="term" value="F:NAD+ binding"/>
    <property type="evidence" value="ECO:0007669"/>
    <property type="project" value="InterPro"/>
</dbReference>
<dbReference type="InterPro" id="IPR003000">
    <property type="entry name" value="Sirtuin"/>
</dbReference>
<feature type="binding site" evidence="4">
    <location>
        <position position="200"/>
    </location>
    <ligand>
        <name>Zn(2+)</name>
        <dbReference type="ChEBI" id="CHEBI:29105"/>
    </ligand>
</feature>
<feature type="region of interest" description="Disordered" evidence="5">
    <location>
        <begin position="397"/>
        <end position="487"/>
    </location>
</feature>
<evidence type="ECO:0000256" key="2">
    <source>
        <dbReference type="ARBA" id="ARBA00022679"/>
    </source>
</evidence>
<dbReference type="PANTHER" id="PTHR11085:SF8">
    <property type="entry name" value="NAD-DEPENDENT HISTONE DEACETYLASE HST3"/>
    <property type="match status" value="1"/>
</dbReference>
<dbReference type="GO" id="GO:0017136">
    <property type="term" value="F:histone deacetylase activity, NAD-dependent"/>
    <property type="evidence" value="ECO:0007669"/>
    <property type="project" value="TreeGrafter"/>
</dbReference>
<evidence type="ECO:0000313" key="7">
    <source>
        <dbReference type="EMBL" id="KGR08551.1"/>
    </source>
</evidence>
<evidence type="ECO:0000256" key="4">
    <source>
        <dbReference type="PROSITE-ProRule" id="PRU00236"/>
    </source>
</evidence>
<dbReference type="AlphaFoldDB" id="A0AB34PQL3"/>
<reference evidence="7 8" key="1">
    <citation type="submission" date="2013-12" db="EMBL/GenBank/DDBJ databases">
        <title>The Genome Sequence of Candida albicans P78048.</title>
        <authorList>
            <consortium name="The Broad Institute Genome Sequencing Platform"/>
            <consortium name="The Broad Institute Genome Sequencing Center for Infectious Disease"/>
            <person name="Cuomo C."/>
            <person name="Bennett R."/>
            <person name="Hirakawa M."/>
            <person name="Noverr M."/>
            <person name="Mitchell A."/>
            <person name="Young S.K."/>
            <person name="Zeng Q."/>
            <person name="Gargeya S."/>
            <person name="Fitzgerald M."/>
            <person name="Abouelleil A."/>
            <person name="Alvarado L."/>
            <person name="Berlin A.M."/>
            <person name="Chapman S.B."/>
            <person name="Dewar J."/>
            <person name="Goldberg J."/>
            <person name="Griggs A."/>
            <person name="Gujja S."/>
            <person name="Hansen M."/>
            <person name="Howarth C."/>
            <person name="Imamovic A."/>
            <person name="Larimer J."/>
            <person name="McCowan C."/>
            <person name="Murphy C."/>
            <person name="Pearson M."/>
            <person name="Priest M."/>
            <person name="Roberts A."/>
            <person name="Saif S."/>
            <person name="Shea T."/>
            <person name="Sykes S."/>
            <person name="Wortman J."/>
            <person name="Nusbaum C."/>
            <person name="Birren B."/>
        </authorList>
    </citation>
    <scope>NUCLEOTIDE SEQUENCE [LARGE SCALE GENOMIC DNA]</scope>
    <source>
        <strain evidence="7 8">P78048</strain>
    </source>
</reference>
<dbReference type="GO" id="GO:0005634">
    <property type="term" value="C:nucleus"/>
    <property type="evidence" value="ECO:0007669"/>
    <property type="project" value="TreeGrafter"/>
</dbReference>
<feature type="compositionally biased region" description="Basic residues" evidence="5">
    <location>
        <begin position="415"/>
        <end position="425"/>
    </location>
</feature>
<feature type="compositionally biased region" description="Basic and acidic residues" evidence="5">
    <location>
        <begin position="397"/>
        <end position="406"/>
    </location>
</feature>
<dbReference type="PROSITE" id="PS50305">
    <property type="entry name" value="SIRTUIN"/>
    <property type="match status" value="1"/>
</dbReference>
<dbReference type="PANTHER" id="PTHR11085">
    <property type="entry name" value="NAD-DEPENDENT PROTEIN DEACYLASE SIRTUIN-5, MITOCHONDRIAL-RELATED"/>
    <property type="match status" value="1"/>
</dbReference>
<organism evidence="7 8">
    <name type="scientific">Candida albicans P78048</name>
    <dbReference type="NCBI Taxonomy" id="1094989"/>
    <lineage>
        <taxon>Eukaryota</taxon>
        <taxon>Fungi</taxon>
        <taxon>Dikarya</taxon>
        <taxon>Ascomycota</taxon>
        <taxon>Saccharomycotina</taxon>
        <taxon>Pichiomycetes</taxon>
        <taxon>Debaryomycetaceae</taxon>
        <taxon>Candida/Lodderomyces clade</taxon>
        <taxon>Candida</taxon>
    </lineage>
</organism>
<name>A0AB34PQL3_CANAX</name>
<comment type="caution">
    <text evidence="7">The sequence shown here is derived from an EMBL/GenBank/DDBJ whole genome shotgun (WGS) entry which is preliminary data.</text>
</comment>
<proteinExistence type="inferred from homology"/>
<evidence type="ECO:0000256" key="5">
    <source>
        <dbReference type="SAM" id="MobiDB-lite"/>
    </source>
</evidence>
<keyword evidence="4" id="KW-0479">Metal-binding</keyword>
<dbReference type="Gene3D" id="3.30.1600.10">
    <property type="entry name" value="SIR2/SIRT2 'Small Domain"/>
    <property type="match status" value="1"/>
</dbReference>
<dbReference type="Gene3D" id="3.40.50.1220">
    <property type="entry name" value="TPP-binding domain"/>
    <property type="match status" value="1"/>
</dbReference>
<dbReference type="GO" id="GO:0046872">
    <property type="term" value="F:metal ion binding"/>
    <property type="evidence" value="ECO:0007669"/>
    <property type="project" value="UniProtKB-KW"/>
</dbReference>